<dbReference type="EMBL" id="CP032418">
    <property type="protein sequence ID" value="AYC29037.1"/>
    <property type="molecule type" value="Genomic_DNA"/>
</dbReference>
<keyword evidence="2" id="KW-1185">Reference proteome</keyword>
<dbReference type="InterPro" id="IPR025942">
    <property type="entry name" value="SpoVIF"/>
</dbReference>
<gene>
    <name evidence="1" type="ORF">D3873_03790</name>
</gene>
<dbReference type="Proteomes" id="UP000265725">
    <property type="component" value="Chromosome"/>
</dbReference>
<dbReference type="OrthoDB" id="2474248at2"/>
<organism evidence="1 2">
    <name type="scientific">Paenisporosarcina cavernae</name>
    <dbReference type="NCBI Taxonomy" id="2320858"/>
    <lineage>
        <taxon>Bacteria</taxon>
        <taxon>Bacillati</taxon>
        <taxon>Bacillota</taxon>
        <taxon>Bacilli</taxon>
        <taxon>Bacillales</taxon>
        <taxon>Caryophanaceae</taxon>
        <taxon>Paenisporosarcina</taxon>
    </lineage>
</organism>
<evidence type="ECO:0000313" key="1">
    <source>
        <dbReference type="EMBL" id="AYC29037.1"/>
    </source>
</evidence>
<name>A0A385YST3_9BACL</name>
<dbReference type="Pfam" id="PF14069">
    <property type="entry name" value="SpoVIF"/>
    <property type="match status" value="1"/>
</dbReference>
<sequence length="87" mass="9853">MSESFYSKIEQKTGVKMSEVFALANEVQHADFSDPKQVKKIVRKVAKVANKPINKELEEKLVQTVVNSGKKLNMQEIQSMIQKNSSN</sequence>
<dbReference type="RefSeq" id="WP_119882778.1">
    <property type="nucleotide sequence ID" value="NZ_CP032418.1"/>
</dbReference>
<dbReference type="AlphaFoldDB" id="A0A385YST3"/>
<dbReference type="KEGG" id="paek:D3873_03790"/>
<protein>
    <submittedName>
        <fullName evidence="1">Sporulation protein</fullName>
    </submittedName>
</protein>
<proteinExistence type="predicted"/>
<reference evidence="2" key="1">
    <citation type="submission" date="2018-09" db="EMBL/GenBank/DDBJ databases">
        <authorList>
            <person name="Zhu H."/>
        </authorList>
    </citation>
    <scope>NUCLEOTIDE SEQUENCE [LARGE SCALE GENOMIC DNA]</scope>
    <source>
        <strain evidence="2">K2R23-3</strain>
    </source>
</reference>
<accession>A0A385YST3</accession>
<evidence type="ECO:0000313" key="2">
    <source>
        <dbReference type="Proteomes" id="UP000265725"/>
    </source>
</evidence>